<proteinExistence type="predicted"/>
<reference evidence="2 3" key="1">
    <citation type="submission" date="2020-10" db="EMBL/GenBank/DDBJ databases">
        <title>Wide distribution of Phycisphaera-like planctomycetes from WD2101 soil group in peatlands and genome analysis of the first cultivated representative.</title>
        <authorList>
            <person name="Dedysh S.N."/>
            <person name="Beletsky A.V."/>
            <person name="Ivanova A."/>
            <person name="Kulichevskaya I.S."/>
            <person name="Suzina N.E."/>
            <person name="Philippov D.A."/>
            <person name="Rakitin A.L."/>
            <person name="Mardanov A.V."/>
            <person name="Ravin N.V."/>
        </authorList>
    </citation>
    <scope>NUCLEOTIDE SEQUENCE [LARGE SCALE GENOMIC DNA]</scope>
    <source>
        <strain evidence="2 3">M1803</strain>
    </source>
</reference>
<dbReference type="Gene3D" id="2.40.50.870">
    <property type="entry name" value="Protein of unknown function (DUF3299)"/>
    <property type="match status" value="1"/>
</dbReference>
<dbReference type="Proteomes" id="UP000593765">
    <property type="component" value="Chromosome"/>
</dbReference>
<keyword evidence="1" id="KW-1133">Transmembrane helix</keyword>
<sequence length="182" mass="20230">MTTVPYSPQTSPAPAAGSRVNVRLIAFLLVISAPFVYIIGKSVMFSMSGGITDRGDYKEVDLKALGNFPFDQSEGKLTDIPERYRNLDGQRVRLTGFMYAPENAGDRGNRFQFVYDVNKCCFGSAPQVQERVFAYAKHGAPIYPYTVLAEVVGKLHVRIVKEPDGLIKSVFDLDVEQAQEVR</sequence>
<evidence type="ECO:0000256" key="1">
    <source>
        <dbReference type="SAM" id="Phobius"/>
    </source>
</evidence>
<feature type="transmembrane region" description="Helical" evidence="1">
    <location>
        <begin position="20"/>
        <end position="39"/>
    </location>
</feature>
<evidence type="ECO:0000313" key="3">
    <source>
        <dbReference type="Proteomes" id="UP000593765"/>
    </source>
</evidence>
<dbReference type="EMBL" id="CP063458">
    <property type="protein sequence ID" value="QOV88242.1"/>
    <property type="molecule type" value="Genomic_DNA"/>
</dbReference>
<evidence type="ECO:0008006" key="4">
    <source>
        <dbReference type="Google" id="ProtNLM"/>
    </source>
</evidence>
<dbReference type="AlphaFoldDB" id="A0A7M2WST6"/>
<dbReference type="KEGG" id="hbs:IPV69_18565"/>
<dbReference type="RefSeq" id="WP_206291217.1">
    <property type="nucleotide sequence ID" value="NZ_CP063458.1"/>
</dbReference>
<keyword evidence="3" id="KW-1185">Reference proteome</keyword>
<gene>
    <name evidence="2" type="ORF">IPV69_18565</name>
</gene>
<evidence type="ECO:0000313" key="2">
    <source>
        <dbReference type="EMBL" id="QOV88242.1"/>
    </source>
</evidence>
<keyword evidence="1" id="KW-0472">Membrane</keyword>
<accession>A0A7M2WST6</accession>
<keyword evidence="1" id="KW-0812">Transmembrane</keyword>
<protein>
    <recommendedName>
        <fullName evidence="4">DUF3299 domain-containing protein</fullName>
    </recommendedName>
</protein>
<organism evidence="2 3">
    <name type="scientific">Humisphaera borealis</name>
    <dbReference type="NCBI Taxonomy" id="2807512"/>
    <lineage>
        <taxon>Bacteria</taxon>
        <taxon>Pseudomonadati</taxon>
        <taxon>Planctomycetota</taxon>
        <taxon>Phycisphaerae</taxon>
        <taxon>Tepidisphaerales</taxon>
        <taxon>Tepidisphaeraceae</taxon>
        <taxon>Humisphaera</taxon>
    </lineage>
</organism>
<name>A0A7M2WST6_9BACT</name>